<keyword evidence="2" id="KW-1185">Reference proteome</keyword>
<gene>
    <name evidence="1" type="ORF">GCM10007047_09720</name>
</gene>
<evidence type="ECO:0000313" key="1">
    <source>
        <dbReference type="EMBL" id="GHB96049.1"/>
    </source>
</evidence>
<dbReference type="InterPro" id="IPR053158">
    <property type="entry name" value="CapK_Type1_Caps_Biosynth"/>
</dbReference>
<dbReference type="EMBL" id="BMXG01000005">
    <property type="protein sequence ID" value="GHB96049.1"/>
    <property type="molecule type" value="Genomic_DNA"/>
</dbReference>
<dbReference type="Gene3D" id="3.40.50.12780">
    <property type="entry name" value="N-terminal domain of ligase-like"/>
    <property type="match status" value="1"/>
</dbReference>
<name>A0A8J3GDI5_9BACT</name>
<reference evidence="1" key="2">
    <citation type="submission" date="2020-09" db="EMBL/GenBank/DDBJ databases">
        <authorList>
            <person name="Sun Q."/>
            <person name="Kim S."/>
        </authorList>
    </citation>
    <scope>NUCLEOTIDE SEQUENCE</scope>
    <source>
        <strain evidence="1">KCTC 12870</strain>
    </source>
</reference>
<reference evidence="1" key="1">
    <citation type="journal article" date="2014" name="Int. J. Syst. Evol. Microbiol.">
        <title>Complete genome sequence of Corynebacterium casei LMG S-19264T (=DSM 44701T), isolated from a smear-ripened cheese.</title>
        <authorList>
            <consortium name="US DOE Joint Genome Institute (JGI-PGF)"/>
            <person name="Walter F."/>
            <person name="Albersmeier A."/>
            <person name="Kalinowski J."/>
            <person name="Ruckert C."/>
        </authorList>
    </citation>
    <scope>NUCLEOTIDE SEQUENCE</scope>
    <source>
        <strain evidence="1">KCTC 12870</strain>
    </source>
</reference>
<dbReference type="InterPro" id="IPR042099">
    <property type="entry name" value="ANL_N_sf"/>
</dbReference>
<dbReference type="Proteomes" id="UP000642829">
    <property type="component" value="Unassembled WGS sequence"/>
</dbReference>
<proteinExistence type="predicted"/>
<protein>
    <submittedName>
        <fullName evidence="1">Coenzyme F390 synthetase</fullName>
    </submittedName>
</protein>
<sequence length="439" mass="48872">MPEMLMRLDWSREQIEAEQRRGLRETLAIAQEKSPFYAARLRGVDPNSFTLADLPHIQPVTKSDVMEHWDGIVTDPRLTLDQANAHLAALRDETEDNAYFRDEFYLCATGGSSGRRGLFLWDADFFATAACVAYRLEAREDELNPPTGPRRTAVICAGSYLHASRMIFPISPDLEREILPISASESIQVIVEMLNSFQPDRIVSYSSIMEELCAEASAGHLQISPRRISVNSEPLTDDARAATEALWGINIHNAWGSVEMGMCGMEGDQFDGLILSEDVCIFEAIDDDGAIIQAGQADHLLVTRLYGNTLPLIRYELTDSLLISPHGSSNAPAYRRVSELAGRSDVWFLYGEQRVHPMVFRGVLGQEPAIVEYQVRQTRTGADIDLITQAPLDLPLIQRQLIQELASQGVIAPSINVAIVNELPRHIETGKLTRFLALK</sequence>
<accession>A0A8J3GDI5</accession>
<evidence type="ECO:0000313" key="2">
    <source>
        <dbReference type="Proteomes" id="UP000642829"/>
    </source>
</evidence>
<dbReference type="AlphaFoldDB" id="A0A8J3GDI5"/>
<dbReference type="PANTHER" id="PTHR36932">
    <property type="entry name" value="CAPSULAR POLYSACCHARIDE BIOSYNTHESIS PROTEIN"/>
    <property type="match status" value="1"/>
</dbReference>
<dbReference type="PANTHER" id="PTHR36932:SF1">
    <property type="entry name" value="CAPSULAR POLYSACCHARIDE BIOSYNTHESIS PROTEIN"/>
    <property type="match status" value="1"/>
</dbReference>
<organism evidence="1 2">
    <name type="scientific">Cerasicoccus arenae</name>
    <dbReference type="NCBI Taxonomy" id="424488"/>
    <lineage>
        <taxon>Bacteria</taxon>
        <taxon>Pseudomonadati</taxon>
        <taxon>Verrucomicrobiota</taxon>
        <taxon>Opitutia</taxon>
        <taxon>Puniceicoccales</taxon>
        <taxon>Cerasicoccaceae</taxon>
        <taxon>Cerasicoccus</taxon>
    </lineage>
</organism>
<dbReference type="SUPFAM" id="SSF56801">
    <property type="entry name" value="Acetyl-CoA synthetase-like"/>
    <property type="match status" value="1"/>
</dbReference>
<comment type="caution">
    <text evidence="1">The sequence shown here is derived from an EMBL/GenBank/DDBJ whole genome shotgun (WGS) entry which is preliminary data.</text>
</comment>